<dbReference type="InterPro" id="IPR046328">
    <property type="entry name" value="ETS_fam"/>
</dbReference>
<evidence type="ECO:0000256" key="3">
    <source>
        <dbReference type="RuleBase" id="RU004019"/>
    </source>
</evidence>
<organism evidence="5 6">
    <name type="scientific">Mytilus edulis</name>
    <name type="common">Blue mussel</name>
    <dbReference type="NCBI Taxonomy" id="6550"/>
    <lineage>
        <taxon>Eukaryota</taxon>
        <taxon>Metazoa</taxon>
        <taxon>Spiralia</taxon>
        <taxon>Lophotrochozoa</taxon>
        <taxon>Mollusca</taxon>
        <taxon>Bivalvia</taxon>
        <taxon>Autobranchia</taxon>
        <taxon>Pteriomorphia</taxon>
        <taxon>Mytilida</taxon>
        <taxon>Mytiloidea</taxon>
        <taxon>Mytilidae</taxon>
        <taxon>Mytilinae</taxon>
        <taxon>Mytilus</taxon>
    </lineage>
</organism>
<keyword evidence="6" id="KW-1185">Reference proteome</keyword>
<evidence type="ECO:0000256" key="2">
    <source>
        <dbReference type="ARBA" id="ARBA00023125"/>
    </source>
</evidence>
<keyword evidence="2 3" id="KW-0238">DNA-binding</keyword>
<dbReference type="PANTHER" id="PTHR11849">
    <property type="entry name" value="ETS"/>
    <property type="match status" value="1"/>
</dbReference>
<dbReference type="OrthoDB" id="8196042at2759"/>
<dbReference type="PROSITE" id="PS50061">
    <property type="entry name" value="ETS_DOMAIN_3"/>
    <property type="match status" value="1"/>
</dbReference>
<dbReference type="SMART" id="SM00413">
    <property type="entry name" value="ETS"/>
    <property type="match status" value="1"/>
</dbReference>
<proteinExistence type="inferred from homology"/>
<comment type="caution">
    <text evidence="5">The sequence shown here is derived from an EMBL/GenBank/DDBJ whole genome shotgun (WGS) entry which is preliminary data.</text>
</comment>
<dbReference type="GO" id="GO:0030154">
    <property type="term" value="P:cell differentiation"/>
    <property type="evidence" value="ECO:0007669"/>
    <property type="project" value="TreeGrafter"/>
</dbReference>
<feature type="domain" description="ETS" evidence="4">
    <location>
        <begin position="140"/>
        <end position="222"/>
    </location>
</feature>
<gene>
    <name evidence="5" type="ORF">MEDL_15195</name>
</gene>
<evidence type="ECO:0000313" key="5">
    <source>
        <dbReference type="EMBL" id="CAG2200607.1"/>
    </source>
</evidence>
<evidence type="ECO:0000259" key="4">
    <source>
        <dbReference type="PROSITE" id="PS50061"/>
    </source>
</evidence>
<evidence type="ECO:0000313" key="6">
    <source>
        <dbReference type="Proteomes" id="UP000683360"/>
    </source>
</evidence>
<dbReference type="Proteomes" id="UP000683360">
    <property type="component" value="Unassembled WGS sequence"/>
</dbReference>
<dbReference type="PANTHER" id="PTHR11849:SF190">
    <property type="entry name" value="ETS-DOMAIN PROTEIN"/>
    <property type="match status" value="1"/>
</dbReference>
<dbReference type="EMBL" id="CAJPWZ010000752">
    <property type="protein sequence ID" value="CAG2200607.1"/>
    <property type="molecule type" value="Genomic_DNA"/>
</dbReference>
<dbReference type="GO" id="GO:0005634">
    <property type="term" value="C:nucleus"/>
    <property type="evidence" value="ECO:0007669"/>
    <property type="project" value="UniProtKB-SubCell"/>
</dbReference>
<dbReference type="InterPro" id="IPR036390">
    <property type="entry name" value="WH_DNA-bd_sf"/>
</dbReference>
<sequence length="228" mass="26780">MQGRNSKQACTHDLLKGSTQRENLVLDKNEHIYILLKRKQSNMDQWSSPICTYQQIAHDWQGFENLSSHQEDQSMNDIEDILDYISASPEMETSSDSDSDPAIPTTVHDIYDIKTQEPDNHRNSSNSRNISRHCRQNGSIRLWQFLRGLLLNPAFNPSHIMWINRSRGEFKIVKNKEIAQMWGDEKNNSGMTYEKMSRAMRYYYKHDILEPVLNRRLVYKFGPMSHGW</sequence>
<name>A0A8S3QVZ9_MYTED</name>
<dbReference type="InterPro" id="IPR000418">
    <property type="entry name" value="Ets_dom"/>
</dbReference>
<dbReference type="GO" id="GO:0000981">
    <property type="term" value="F:DNA-binding transcription factor activity, RNA polymerase II-specific"/>
    <property type="evidence" value="ECO:0007669"/>
    <property type="project" value="TreeGrafter"/>
</dbReference>
<dbReference type="AlphaFoldDB" id="A0A8S3QVZ9"/>
<keyword evidence="3" id="KW-0539">Nucleus</keyword>
<accession>A0A8S3QVZ9</accession>
<protein>
    <submittedName>
        <fullName evidence="5">EHF</fullName>
    </submittedName>
</protein>
<dbReference type="InterPro" id="IPR036388">
    <property type="entry name" value="WH-like_DNA-bd_sf"/>
</dbReference>
<evidence type="ECO:0000256" key="1">
    <source>
        <dbReference type="ARBA" id="ARBA00005562"/>
    </source>
</evidence>
<dbReference type="PRINTS" id="PR00454">
    <property type="entry name" value="ETSDOMAIN"/>
</dbReference>
<comment type="subcellular location">
    <subcellularLocation>
        <location evidence="3">Nucleus</location>
    </subcellularLocation>
</comment>
<dbReference type="Pfam" id="PF00178">
    <property type="entry name" value="Ets"/>
    <property type="match status" value="1"/>
</dbReference>
<comment type="similarity">
    <text evidence="1 3">Belongs to the ETS family.</text>
</comment>
<reference evidence="5" key="1">
    <citation type="submission" date="2021-03" db="EMBL/GenBank/DDBJ databases">
        <authorList>
            <person name="Bekaert M."/>
        </authorList>
    </citation>
    <scope>NUCLEOTIDE SEQUENCE</scope>
</reference>
<dbReference type="GO" id="GO:0043565">
    <property type="term" value="F:sequence-specific DNA binding"/>
    <property type="evidence" value="ECO:0007669"/>
    <property type="project" value="InterPro"/>
</dbReference>
<dbReference type="Gene3D" id="1.10.10.10">
    <property type="entry name" value="Winged helix-like DNA-binding domain superfamily/Winged helix DNA-binding domain"/>
    <property type="match status" value="1"/>
</dbReference>
<dbReference type="SUPFAM" id="SSF46785">
    <property type="entry name" value="Winged helix' DNA-binding domain"/>
    <property type="match status" value="1"/>
</dbReference>